<name>A0AAE4IUI4_9ENTR</name>
<evidence type="ECO:0000313" key="2">
    <source>
        <dbReference type="Proteomes" id="UP001248822"/>
    </source>
</evidence>
<dbReference type="EMBL" id="JAQGEC010000004">
    <property type="protein sequence ID" value="MDR9889944.1"/>
    <property type="molecule type" value="Genomic_DNA"/>
</dbReference>
<sequence>MNESLQRYLSDMTHLVKNQWPLASRVWPGLDYTDVNLLLISVNHKDGQPRYWSLTIHGMRQVTAGELGQVSQPAVNNFAIEKVMGKKGVIITLDSTRPAESPENLFRLATHELVHGWFQPDIASLSPSQSRNSRYPLDYRPRLYRFMVIKNLQQAARQPQETLHLCHARYWFNKWQTEYQEEYQRIKVFDILEGSAFYIEQMIVALKKETNLLQAGASLSSGFNITPAEDLTLDSESYILGDVAGVLLDKRLPQWKSTFYTNQVPPAELLLNTLTDCNIEQVTSAYEGLFQKKVKRENQRLFNDFMIVDEVLNNAGIPLLRLDAAMQQGGFTSKGFYTFKGQDVILAMSAKYSSSAGHLQIMNTNVLDDDTSISVPLPASTELKNNTLVLNTSKLKGEIRVRAERDGKNRIIYVPDNPEAQRQASVLPSPDEPYLSASFFNHDNPGALHD</sequence>
<organism evidence="1 2">
    <name type="scientific">Pseudenterobacter timonensis</name>
    <dbReference type="NCBI Taxonomy" id="1755099"/>
    <lineage>
        <taxon>Bacteria</taxon>
        <taxon>Pseudomonadati</taxon>
        <taxon>Pseudomonadota</taxon>
        <taxon>Gammaproteobacteria</taxon>
        <taxon>Enterobacterales</taxon>
        <taxon>Enterobacteriaceae</taxon>
        <taxon>Pseudenterobacter</taxon>
    </lineage>
</organism>
<proteinExistence type="predicted"/>
<protein>
    <submittedName>
        <fullName evidence="1">Uncharacterized protein</fullName>
    </submittedName>
</protein>
<dbReference type="Proteomes" id="UP001248822">
    <property type="component" value="Unassembled WGS sequence"/>
</dbReference>
<reference evidence="1" key="1">
    <citation type="submission" date="2022-12" db="EMBL/GenBank/DDBJ databases">
        <title>NDM-1 containing novel ST 2018 Pseudenterobacter timonensis.</title>
        <authorList>
            <person name="Halder G."/>
            <person name="Mandal S."/>
            <person name="Dutta S."/>
        </authorList>
    </citation>
    <scope>NUCLEOTIDE SEQUENCE</scope>
    <source>
        <strain evidence="1">CNCI147</strain>
    </source>
</reference>
<dbReference type="AlphaFoldDB" id="A0AAE4IUI4"/>
<evidence type="ECO:0000313" key="1">
    <source>
        <dbReference type="EMBL" id="MDR9889944.1"/>
    </source>
</evidence>
<comment type="caution">
    <text evidence="1">The sequence shown here is derived from an EMBL/GenBank/DDBJ whole genome shotgun (WGS) entry which is preliminary data.</text>
</comment>
<gene>
    <name evidence="1" type="ORF">O7047_06815</name>
</gene>
<dbReference type="RefSeq" id="WP_310825426.1">
    <property type="nucleotide sequence ID" value="NZ_JAQGEC010000004.1"/>
</dbReference>
<accession>A0AAE4IUI4</accession>